<dbReference type="EMBL" id="JAAIUW010000006">
    <property type="protein sequence ID" value="KAF7826591.1"/>
    <property type="molecule type" value="Genomic_DNA"/>
</dbReference>
<evidence type="ECO:0000313" key="3">
    <source>
        <dbReference type="Proteomes" id="UP000634136"/>
    </source>
</evidence>
<dbReference type="Proteomes" id="UP000634136">
    <property type="component" value="Unassembled WGS sequence"/>
</dbReference>
<reference evidence="2" key="1">
    <citation type="submission" date="2020-09" db="EMBL/GenBank/DDBJ databases">
        <title>Genome-Enabled Discovery of Anthraquinone Biosynthesis in Senna tora.</title>
        <authorList>
            <person name="Kang S.-H."/>
            <person name="Pandey R.P."/>
            <person name="Lee C.-M."/>
            <person name="Sim J.-S."/>
            <person name="Jeong J.-T."/>
            <person name="Choi B.-S."/>
            <person name="Jung M."/>
            <person name="Ginzburg D."/>
            <person name="Zhao K."/>
            <person name="Won S.Y."/>
            <person name="Oh T.-J."/>
            <person name="Yu Y."/>
            <person name="Kim N.-H."/>
            <person name="Lee O.R."/>
            <person name="Lee T.-H."/>
            <person name="Bashyal P."/>
            <person name="Kim T.-S."/>
            <person name="Lee W.-H."/>
            <person name="Kawkins C."/>
            <person name="Kim C.-K."/>
            <person name="Kim J.S."/>
            <person name="Ahn B.O."/>
            <person name="Rhee S.Y."/>
            <person name="Sohng J.K."/>
        </authorList>
    </citation>
    <scope>NUCLEOTIDE SEQUENCE</scope>
    <source>
        <tissue evidence="2">Leaf</tissue>
    </source>
</reference>
<dbReference type="AlphaFoldDB" id="A0A834TTP1"/>
<feature type="transmembrane region" description="Helical" evidence="1">
    <location>
        <begin position="65"/>
        <end position="89"/>
    </location>
</feature>
<protein>
    <submittedName>
        <fullName evidence="2">Uncharacterized protein</fullName>
    </submittedName>
</protein>
<proteinExistence type="predicted"/>
<evidence type="ECO:0000256" key="1">
    <source>
        <dbReference type="SAM" id="Phobius"/>
    </source>
</evidence>
<keyword evidence="3" id="KW-1185">Reference proteome</keyword>
<keyword evidence="1" id="KW-1133">Transmembrane helix</keyword>
<keyword evidence="1" id="KW-0812">Transmembrane</keyword>
<organism evidence="2 3">
    <name type="scientific">Senna tora</name>
    <dbReference type="NCBI Taxonomy" id="362788"/>
    <lineage>
        <taxon>Eukaryota</taxon>
        <taxon>Viridiplantae</taxon>
        <taxon>Streptophyta</taxon>
        <taxon>Embryophyta</taxon>
        <taxon>Tracheophyta</taxon>
        <taxon>Spermatophyta</taxon>
        <taxon>Magnoliopsida</taxon>
        <taxon>eudicotyledons</taxon>
        <taxon>Gunneridae</taxon>
        <taxon>Pentapetalae</taxon>
        <taxon>rosids</taxon>
        <taxon>fabids</taxon>
        <taxon>Fabales</taxon>
        <taxon>Fabaceae</taxon>
        <taxon>Caesalpinioideae</taxon>
        <taxon>Cassia clade</taxon>
        <taxon>Senna</taxon>
    </lineage>
</organism>
<gene>
    <name evidence="2" type="ORF">G2W53_017755</name>
</gene>
<evidence type="ECO:0000313" key="2">
    <source>
        <dbReference type="EMBL" id="KAF7826591.1"/>
    </source>
</evidence>
<name>A0A834TTP1_9FABA</name>
<accession>A0A834TTP1</accession>
<keyword evidence="1" id="KW-0472">Membrane</keyword>
<comment type="caution">
    <text evidence="2">The sequence shown here is derived from an EMBL/GenBank/DDBJ whole genome shotgun (WGS) entry which is preliminary data.</text>
</comment>
<sequence>MAEMNKYLNEQNERKRWRWRQWRRRLHRGGDGGADEVWKVLVVGDVLVLRRWGSRLCLLKSVSKAMAIMAATVKTMMAATVMTTAMMTATNSPS</sequence>